<gene>
    <name evidence="1" type="ORF">NPIL_34891</name>
</gene>
<name>A0A8X6P9Q3_NEPPI</name>
<evidence type="ECO:0000313" key="2">
    <source>
        <dbReference type="Proteomes" id="UP000887013"/>
    </source>
</evidence>
<dbReference type="AlphaFoldDB" id="A0A8X6P9Q3"/>
<keyword evidence="2" id="KW-1185">Reference proteome</keyword>
<sequence length="78" mass="8742">MIAPTEQISKCRLELLGALLLARLFAAVFKWSHVSSKDDPADLASRSMNPEECKFYIMVVWTILLVDEQKSLATAESN</sequence>
<dbReference type="Proteomes" id="UP000887013">
    <property type="component" value="Unassembled WGS sequence"/>
</dbReference>
<proteinExistence type="predicted"/>
<accession>A0A8X6P9Q3</accession>
<comment type="caution">
    <text evidence="1">The sequence shown here is derived from an EMBL/GenBank/DDBJ whole genome shotgun (WGS) entry which is preliminary data.</text>
</comment>
<protein>
    <submittedName>
        <fullName evidence="1">Uncharacterized protein</fullName>
    </submittedName>
</protein>
<evidence type="ECO:0000313" key="1">
    <source>
        <dbReference type="EMBL" id="GFT58413.1"/>
    </source>
</evidence>
<organism evidence="1 2">
    <name type="scientific">Nephila pilipes</name>
    <name type="common">Giant wood spider</name>
    <name type="synonym">Nephila maculata</name>
    <dbReference type="NCBI Taxonomy" id="299642"/>
    <lineage>
        <taxon>Eukaryota</taxon>
        <taxon>Metazoa</taxon>
        <taxon>Ecdysozoa</taxon>
        <taxon>Arthropoda</taxon>
        <taxon>Chelicerata</taxon>
        <taxon>Arachnida</taxon>
        <taxon>Araneae</taxon>
        <taxon>Araneomorphae</taxon>
        <taxon>Entelegynae</taxon>
        <taxon>Araneoidea</taxon>
        <taxon>Nephilidae</taxon>
        <taxon>Nephila</taxon>
    </lineage>
</organism>
<reference evidence="1" key="1">
    <citation type="submission" date="2020-08" db="EMBL/GenBank/DDBJ databases">
        <title>Multicomponent nature underlies the extraordinary mechanical properties of spider dragline silk.</title>
        <authorList>
            <person name="Kono N."/>
            <person name="Nakamura H."/>
            <person name="Mori M."/>
            <person name="Yoshida Y."/>
            <person name="Ohtoshi R."/>
            <person name="Malay A.D."/>
            <person name="Moran D.A.P."/>
            <person name="Tomita M."/>
            <person name="Numata K."/>
            <person name="Arakawa K."/>
        </authorList>
    </citation>
    <scope>NUCLEOTIDE SEQUENCE</scope>
</reference>
<dbReference type="EMBL" id="BMAW01113701">
    <property type="protein sequence ID" value="GFT58413.1"/>
    <property type="molecule type" value="Genomic_DNA"/>
</dbReference>